<feature type="region of interest" description="Disordered" evidence="1">
    <location>
        <begin position="38"/>
        <end position="75"/>
    </location>
</feature>
<feature type="signal peptide" evidence="2">
    <location>
        <begin position="1"/>
        <end position="42"/>
    </location>
</feature>
<keyword evidence="4" id="KW-1185">Reference proteome</keyword>
<gene>
    <name evidence="3" type="ORF">GCM10007170_06730</name>
</gene>
<keyword evidence="2" id="KW-0732">Signal</keyword>
<reference evidence="4" key="1">
    <citation type="journal article" date="2019" name="Int. J. Syst. Evol. Microbiol.">
        <title>The Global Catalogue of Microorganisms (GCM) 10K type strain sequencing project: providing services to taxonomists for standard genome sequencing and annotation.</title>
        <authorList>
            <consortium name="The Broad Institute Genomics Platform"/>
            <consortium name="The Broad Institute Genome Sequencing Center for Infectious Disease"/>
            <person name="Wu L."/>
            <person name="Ma J."/>
        </authorList>
    </citation>
    <scope>NUCLEOTIDE SEQUENCE [LARGE SCALE GENOMIC DNA]</scope>
    <source>
        <strain evidence="4">CGMCC 1.12778</strain>
    </source>
</reference>
<accession>A0ABQ2AKD3</accession>
<proteinExistence type="predicted"/>
<feature type="chain" id="PRO_5046023159" evidence="2">
    <location>
        <begin position="43"/>
        <end position="172"/>
    </location>
</feature>
<dbReference type="RefSeq" id="WP_188570261.1">
    <property type="nucleotide sequence ID" value="NZ_BMFW01000002.1"/>
</dbReference>
<comment type="caution">
    <text evidence="3">The sequence shown here is derived from an EMBL/GenBank/DDBJ whole genome shotgun (WGS) entry which is preliminary data.</text>
</comment>
<protein>
    <submittedName>
        <fullName evidence="3">Uncharacterized protein</fullName>
    </submittedName>
</protein>
<sequence>MNTTPAAPRNRSARPWRVRAGAAAAGAVLAGGAVLGATAASAASPSPSPSAGNASAPGTTAAPGTSNGKHPAAHPFVRALRTELRVDIQAGDGFGDKAHQIAYVLIHHATAFAKLPANLQTDLKTLEAAAASDRDGDAAKIKDNALNGGYGDKIQKEAKAIQAKGAQTPAKP</sequence>
<evidence type="ECO:0000313" key="3">
    <source>
        <dbReference type="EMBL" id="GGH91181.1"/>
    </source>
</evidence>
<feature type="compositionally biased region" description="Low complexity" evidence="1">
    <location>
        <begin position="38"/>
        <end position="68"/>
    </location>
</feature>
<evidence type="ECO:0000256" key="1">
    <source>
        <dbReference type="SAM" id="MobiDB-lite"/>
    </source>
</evidence>
<evidence type="ECO:0000256" key="2">
    <source>
        <dbReference type="SAM" id="SignalP"/>
    </source>
</evidence>
<evidence type="ECO:0000313" key="4">
    <source>
        <dbReference type="Proteomes" id="UP000643279"/>
    </source>
</evidence>
<organism evidence="3 4">
    <name type="scientific">Arthrobacter liuii</name>
    <dbReference type="NCBI Taxonomy" id="1476996"/>
    <lineage>
        <taxon>Bacteria</taxon>
        <taxon>Bacillati</taxon>
        <taxon>Actinomycetota</taxon>
        <taxon>Actinomycetes</taxon>
        <taxon>Micrococcales</taxon>
        <taxon>Micrococcaceae</taxon>
        <taxon>Arthrobacter</taxon>
    </lineage>
</organism>
<dbReference type="EMBL" id="BMFW01000002">
    <property type="protein sequence ID" value="GGH91181.1"/>
    <property type="molecule type" value="Genomic_DNA"/>
</dbReference>
<dbReference type="Proteomes" id="UP000643279">
    <property type="component" value="Unassembled WGS sequence"/>
</dbReference>
<name>A0ABQ2AKD3_9MICC</name>